<dbReference type="Proteomes" id="UP000663854">
    <property type="component" value="Unassembled WGS sequence"/>
</dbReference>
<reference evidence="6" key="1">
    <citation type="submission" date="2021-02" db="EMBL/GenBank/DDBJ databases">
        <authorList>
            <person name="Nowell W R."/>
        </authorList>
    </citation>
    <scope>NUCLEOTIDE SEQUENCE</scope>
</reference>
<proteinExistence type="inferred from homology"/>
<evidence type="ECO:0000256" key="1">
    <source>
        <dbReference type="ARBA" id="ARBA00001947"/>
    </source>
</evidence>
<dbReference type="GO" id="GO:0006508">
    <property type="term" value="P:proteolysis"/>
    <property type="evidence" value="ECO:0007669"/>
    <property type="project" value="InterPro"/>
</dbReference>
<dbReference type="InterPro" id="IPR045175">
    <property type="entry name" value="M28_fam"/>
</dbReference>
<dbReference type="GO" id="GO:0008235">
    <property type="term" value="F:metalloexopeptidase activity"/>
    <property type="evidence" value="ECO:0007669"/>
    <property type="project" value="InterPro"/>
</dbReference>
<feature type="domain" description="Peptidase M28" evidence="5">
    <location>
        <begin position="285"/>
        <end position="524"/>
    </location>
</feature>
<keyword evidence="3" id="KW-0812">Transmembrane</keyword>
<keyword evidence="9" id="KW-1185">Reference proteome</keyword>
<dbReference type="InterPro" id="IPR007484">
    <property type="entry name" value="Peptidase_M28"/>
</dbReference>
<accession>A0A814YEW2</accession>
<dbReference type="Gene3D" id="3.50.30.30">
    <property type="match status" value="1"/>
</dbReference>
<evidence type="ECO:0000313" key="7">
    <source>
        <dbReference type="EMBL" id="CAF1510426.1"/>
    </source>
</evidence>
<organism evidence="6 8">
    <name type="scientific">Rotaria sordida</name>
    <dbReference type="NCBI Taxonomy" id="392033"/>
    <lineage>
        <taxon>Eukaryota</taxon>
        <taxon>Metazoa</taxon>
        <taxon>Spiralia</taxon>
        <taxon>Gnathifera</taxon>
        <taxon>Rotifera</taxon>
        <taxon>Eurotatoria</taxon>
        <taxon>Bdelloidea</taxon>
        <taxon>Philodinida</taxon>
        <taxon>Philodinidae</taxon>
        <taxon>Rotaria</taxon>
    </lineage>
</organism>
<dbReference type="EMBL" id="CAJNOH010001545">
    <property type="protein sequence ID" value="CAF1228886.1"/>
    <property type="molecule type" value="Genomic_DNA"/>
</dbReference>
<name>A0A814YEW2_9BILA</name>
<comment type="cofactor">
    <cofactor evidence="1">
        <name>Zn(2+)</name>
        <dbReference type="ChEBI" id="CHEBI:29105"/>
    </cofactor>
</comment>
<comment type="similarity">
    <text evidence="2">Belongs to the peptidase M28 family. M28B subfamily.</text>
</comment>
<dbReference type="PANTHER" id="PTHR12147:SF26">
    <property type="entry name" value="PEPTIDASE M28 DOMAIN-CONTAINING PROTEIN"/>
    <property type="match status" value="1"/>
</dbReference>
<evidence type="ECO:0000313" key="8">
    <source>
        <dbReference type="Proteomes" id="UP000663854"/>
    </source>
</evidence>
<protein>
    <recommendedName>
        <fullName evidence="10">Peptide hydrolase</fullName>
    </recommendedName>
</protein>
<feature type="domain" description="PA" evidence="4">
    <location>
        <begin position="175"/>
        <end position="260"/>
    </location>
</feature>
<dbReference type="EMBL" id="CAJNOL010002542">
    <property type="protein sequence ID" value="CAF1510426.1"/>
    <property type="molecule type" value="Genomic_DNA"/>
</dbReference>
<dbReference type="Pfam" id="PF02225">
    <property type="entry name" value="PA"/>
    <property type="match status" value="1"/>
</dbReference>
<keyword evidence="3" id="KW-1133">Transmembrane helix</keyword>
<dbReference type="SUPFAM" id="SSF52025">
    <property type="entry name" value="PA domain"/>
    <property type="match status" value="1"/>
</dbReference>
<evidence type="ECO:0000256" key="3">
    <source>
        <dbReference type="SAM" id="Phobius"/>
    </source>
</evidence>
<evidence type="ECO:0000313" key="6">
    <source>
        <dbReference type="EMBL" id="CAF1228886.1"/>
    </source>
</evidence>
<dbReference type="AlphaFoldDB" id="A0A814YEW2"/>
<evidence type="ECO:0000256" key="2">
    <source>
        <dbReference type="ARBA" id="ARBA00005634"/>
    </source>
</evidence>
<dbReference type="InterPro" id="IPR046450">
    <property type="entry name" value="PA_dom_sf"/>
</dbReference>
<dbReference type="PANTHER" id="PTHR12147">
    <property type="entry name" value="METALLOPEPTIDASE M28 FAMILY MEMBER"/>
    <property type="match status" value="1"/>
</dbReference>
<feature type="transmembrane region" description="Helical" evidence="3">
    <location>
        <begin position="24"/>
        <end position="50"/>
    </location>
</feature>
<evidence type="ECO:0000313" key="9">
    <source>
        <dbReference type="Proteomes" id="UP000663870"/>
    </source>
</evidence>
<evidence type="ECO:0008006" key="10">
    <source>
        <dbReference type="Google" id="ProtNLM"/>
    </source>
</evidence>
<gene>
    <name evidence="7" type="ORF">JXQ802_LOCUS40961</name>
    <name evidence="6" type="ORF">PYM288_LOCUS26275</name>
</gene>
<dbReference type="Gene3D" id="3.40.630.10">
    <property type="entry name" value="Zn peptidases"/>
    <property type="match status" value="1"/>
</dbReference>
<evidence type="ECO:0000259" key="5">
    <source>
        <dbReference type="Pfam" id="PF04389"/>
    </source>
</evidence>
<evidence type="ECO:0000259" key="4">
    <source>
        <dbReference type="Pfam" id="PF02225"/>
    </source>
</evidence>
<dbReference type="Proteomes" id="UP000663870">
    <property type="component" value="Unassembled WGS sequence"/>
</dbReference>
<dbReference type="InterPro" id="IPR003137">
    <property type="entry name" value="PA_domain"/>
</dbReference>
<dbReference type="SUPFAM" id="SSF53187">
    <property type="entry name" value="Zn-dependent exopeptidases"/>
    <property type="match status" value="1"/>
</dbReference>
<keyword evidence="3" id="KW-0472">Membrane</keyword>
<dbReference type="Pfam" id="PF04389">
    <property type="entry name" value="Peptidase_M28"/>
    <property type="match status" value="1"/>
</dbReference>
<comment type="caution">
    <text evidence="6">The sequence shown here is derived from an EMBL/GenBank/DDBJ whole genome shotgun (WGS) entry which is preliminary data.</text>
</comment>
<sequence>MTTPSNVDGSQSAGVEKSVTKKPFYIFLGLLVLFSITTIVLGAVALGILINRINSMNTENSPDDNNKSPLFADQIKMNDLMHHLEQLQMIADQSNGTRAIGTRGFNDTLDYITKQLEQNTNLIVRHEYFTVKNCVVQGTPQLKSQINGLVEDYAYLTDFAHMLFSSGANFDSFVRLVSIPNLGCQDSDWMSVSVTDSIALVKRGVCAFPDKTQLAEKYRAKGLLMYNDGTASDRFQVVQYVRGHLNMTIPAYFLSYNLGMKFVNASTNVNIKMKIDVRDAEGIGNICADTSTGSKTKTIVVGSHSDGVLDGSGINDNGSGTVGNLVLALNLARLLETTSLNYAQFSYRVRFCWWGAEEVGLIGSIYHVEQALLPSATIESGRLQDYLLYLNYDMLASSNSNFGILDSLSVPPETPEKALPGSDRIRNLFQQWFNDQKLPWSQSGMSGGSDFVPFLTGGIASGGVNTGAGGIKSANERDQYAAILGIGNGGLANAAYDSCYHQQCDRINNVNPFAYEKVVKAAAYAIEYMGRLNDLEKWLYPQGRTMNVKLFNKNQFYDIHHDPDLF</sequence>